<dbReference type="eggNOG" id="ENOG502R26Q">
    <property type="taxonomic scope" value="Eukaryota"/>
</dbReference>
<evidence type="ECO:0000256" key="1">
    <source>
        <dbReference type="SAM" id="MobiDB-lite"/>
    </source>
</evidence>
<keyword evidence="3" id="KW-1185">Reference proteome</keyword>
<feature type="compositionally biased region" description="Polar residues" evidence="1">
    <location>
        <begin position="112"/>
        <end position="137"/>
    </location>
</feature>
<dbReference type="GeneID" id="24107207"/>
<accession>R9NZV0</accession>
<dbReference type="Proteomes" id="UP000014071">
    <property type="component" value="Unassembled WGS sequence"/>
</dbReference>
<feature type="compositionally biased region" description="Low complexity" evidence="1">
    <location>
        <begin position="30"/>
        <end position="62"/>
    </location>
</feature>
<sequence>MTMPFASKAIVSVRPLARGIASSASRLAEGSTPSPSATSSSASASRPRPNSQSQRSPQSRGGASDRLRAGQRTRNSASQRGGEGSGAKSNNNNNNRNAGSDRRNKRLPSVFDATSASNQARAGRGSNNKSLSNTPQKLSAPLPKTDWNNPLFSKPGFERLLSSAPRPSSVFIPDLAAAAPSAPAAAGKGKGKAAAAPAAKTASAKLNLPGIKTANSALKLHIVPGARNVLGPTNNPTSVAAGFLTHTRAALTRSSDLRASDDKSLAEQLKAARIALQNEQIGGSYERFQAQSLLKATGVQTDAKQASLSTRAVQDAAQALAVNSDLAPEGKRFVTQTIADRLGS</sequence>
<evidence type="ECO:0000313" key="3">
    <source>
        <dbReference type="Proteomes" id="UP000014071"/>
    </source>
</evidence>
<proteinExistence type="predicted"/>
<dbReference type="RefSeq" id="XP_012187928.1">
    <property type="nucleotide sequence ID" value="XM_012332538.1"/>
</dbReference>
<dbReference type="EMBL" id="DF238783">
    <property type="protein sequence ID" value="GAC94341.1"/>
    <property type="molecule type" value="Genomic_DNA"/>
</dbReference>
<gene>
    <name evidence="2" type="ORF">PHSY_001912</name>
</gene>
<name>R9NZV0_PSEHS</name>
<dbReference type="AlphaFoldDB" id="R9NZV0"/>
<organism evidence="2 3">
    <name type="scientific">Pseudozyma hubeiensis (strain SY62)</name>
    <name type="common">Yeast</name>
    <dbReference type="NCBI Taxonomy" id="1305764"/>
    <lineage>
        <taxon>Eukaryota</taxon>
        <taxon>Fungi</taxon>
        <taxon>Dikarya</taxon>
        <taxon>Basidiomycota</taxon>
        <taxon>Ustilaginomycotina</taxon>
        <taxon>Ustilaginomycetes</taxon>
        <taxon>Ustilaginales</taxon>
        <taxon>Ustilaginaceae</taxon>
        <taxon>Pseudozyma</taxon>
    </lineage>
</organism>
<evidence type="ECO:0000313" key="2">
    <source>
        <dbReference type="EMBL" id="GAC94341.1"/>
    </source>
</evidence>
<feature type="compositionally biased region" description="Low complexity" evidence="1">
    <location>
        <begin position="86"/>
        <end position="98"/>
    </location>
</feature>
<dbReference type="OrthoDB" id="2555737at2759"/>
<dbReference type="HOGENOM" id="CLU_872025_0_0_1"/>
<protein>
    <submittedName>
        <fullName evidence="2">Uncharacterized protein</fullName>
    </submittedName>
</protein>
<feature type="region of interest" description="Disordered" evidence="1">
    <location>
        <begin position="23"/>
        <end position="156"/>
    </location>
</feature>
<reference evidence="3" key="1">
    <citation type="journal article" date="2013" name="Genome Announc.">
        <title>Draft genome sequence of the basidiomycetous yeast-like fungus Pseudozyma hubeiensis SY62, which produces an abundant amount of the biosurfactant mannosylerythritol lipids.</title>
        <authorList>
            <person name="Konishi M."/>
            <person name="Hatada Y."/>
            <person name="Horiuchi J."/>
        </authorList>
    </citation>
    <scope>NUCLEOTIDE SEQUENCE [LARGE SCALE GENOMIC DNA]</scope>
    <source>
        <strain evidence="3">SY62</strain>
    </source>
</reference>